<feature type="binding site" evidence="10">
    <location>
        <position position="446"/>
    </location>
    <ligand>
        <name>substrate</name>
    </ligand>
</feature>
<keyword evidence="4 10" id="KW-0028">Amino-acid biosynthesis</keyword>
<dbReference type="Gene3D" id="3.30.2330.10">
    <property type="entry name" value="arginine biosynthesis bifunctional protein suprefamily"/>
    <property type="match status" value="1"/>
</dbReference>
<keyword evidence="5 10" id="KW-0808">Transferase</keyword>
<dbReference type="AlphaFoldDB" id="A0A1E3Q7I1"/>
<dbReference type="STRING" id="675824.A0A1E3Q7I1"/>
<evidence type="ECO:0000256" key="8">
    <source>
        <dbReference type="ARBA" id="ARBA00023268"/>
    </source>
</evidence>
<dbReference type="EMBL" id="KV454294">
    <property type="protein sequence ID" value="ODQ73102.1"/>
    <property type="molecule type" value="Genomic_DNA"/>
</dbReference>
<keyword evidence="12" id="KW-1185">Reference proteome</keyword>
<dbReference type="Gene3D" id="3.10.20.340">
    <property type="entry name" value="ArgJ beta chain, C-terminal domain"/>
    <property type="match status" value="1"/>
</dbReference>
<evidence type="ECO:0000256" key="7">
    <source>
        <dbReference type="ARBA" id="ARBA00023128"/>
    </source>
</evidence>
<feature type="binding site" evidence="10">
    <location>
        <position position="194"/>
    </location>
    <ligand>
        <name>substrate</name>
    </ligand>
</feature>
<dbReference type="FunFam" id="3.60.70.12:FF:000001">
    <property type="entry name" value="Arginine biosynthesis bifunctional protein ArgJ, chloroplastic"/>
    <property type="match status" value="1"/>
</dbReference>
<dbReference type="Gene3D" id="3.60.70.12">
    <property type="entry name" value="L-amino peptidase D-ALA esterase/amidase"/>
    <property type="match status" value="1"/>
</dbReference>
<comment type="function">
    <text evidence="10">Catalyzes two activities which are involved in the cyclic version of arginine biosynthesis: the synthesis of acetylglutamate from glutamate and acetyl-CoA, and of ornithine by transacetylation between acetylornithine and glutamate.</text>
</comment>
<keyword evidence="7 10" id="KW-0496">Mitochondrion</keyword>
<dbReference type="GO" id="GO:0004042">
    <property type="term" value="F:L-glutamate N-acetyltransferase activity"/>
    <property type="evidence" value="ECO:0007669"/>
    <property type="project" value="UniProtKB-UniRule"/>
</dbReference>
<dbReference type="GO" id="GO:0006592">
    <property type="term" value="P:ornithine biosynthetic process"/>
    <property type="evidence" value="ECO:0007669"/>
    <property type="project" value="TreeGrafter"/>
</dbReference>
<gene>
    <name evidence="11" type="ORF">LIPSTDRAFT_71443</name>
</gene>
<reference evidence="11 12" key="1">
    <citation type="journal article" date="2016" name="Proc. Natl. Acad. Sci. U.S.A.">
        <title>Comparative genomics of biotechnologically important yeasts.</title>
        <authorList>
            <person name="Riley R."/>
            <person name="Haridas S."/>
            <person name="Wolfe K.H."/>
            <person name="Lopes M.R."/>
            <person name="Hittinger C.T."/>
            <person name="Goeker M."/>
            <person name="Salamov A.A."/>
            <person name="Wisecaver J.H."/>
            <person name="Long T.M."/>
            <person name="Calvey C.H."/>
            <person name="Aerts A.L."/>
            <person name="Barry K.W."/>
            <person name="Choi C."/>
            <person name="Clum A."/>
            <person name="Coughlan A.Y."/>
            <person name="Deshpande S."/>
            <person name="Douglass A.P."/>
            <person name="Hanson S.J."/>
            <person name="Klenk H.-P."/>
            <person name="LaButti K.M."/>
            <person name="Lapidus A."/>
            <person name="Lindquist E.A."/>
            <person name="Lipzen A.M."/>
            <person name="Meier-Kolthoff J.P."/>
            <person name="Ohm R.A."/>
            <person name="Otillar R.P."/>
            <person name="Pangilinan J.L."/>
            <person name="Peng Y."/>
            <person name="Rokas A."/>
            <person name="Rosa C.A."/>
            <person name="Scheuner C."/>
            <person name="Sibirny A.A."/>
            <person name="Slot J.C."/>
            <person name="Stielow J.B."/>
            <person name="Sun H."/>
            <person name="Kurtzman C.P."/>
            <person name="Blackwell M."/>
            <person name="Grigoriev I.V."/>
            <person name="Jeffries T.W."/>
        </authorList>
    </citation>
    <scope>NUCLEOTIDE SEQUENCE [LARGE SCALE GENOMIC DNA]</scope>
    <source>
        <strain evidence="11 12">NRRL Y-11557</strain>
    </source>
</reference>
<accession>A0A1E3Q7I1</accession>
<dbReference type="Pfam" id="PF01960">
    <property type="entry name" value="ArgJ"/>
    <property type="match status" value="1"/>
</dbReference>
<proteinExistence type="inferred from homology"/>
<evidence type="ECO:0000256" key="2">
    <source>
        <dbReference type="ARBA" id="ARBA00006774"/>
    </source>
</evidence>
<dbReference type="GO" id="GO:0005759">
    <property type="term" value="C:mitochondrial matrix"/>
    <property type="evidence" value="ECO:0007669"/>
    <property type="project" value="UniProtKB-SubCell"/>
</dbReference>
<dbReference type="OrthoDB" id="2017946at2759"/>
<comment type="subunit">
    <text evidence="10">Heterodimer of an alpha and a beta chain.</text>
</comment>
<feature type="site" description="Involved in the stabilization of negative charge on the oxyanion by the formation of the oxyanion hole" evidence="10">
    <location>
        <position position="156"/>
    </location>
</feature>
<evidence type="ECO:0000256" key="10">
    <source>
        <dbReference type="HAMAP-Rule" id="MF_03124"/>
    </source>
</evidence>
<sequence>MDVKILGKSILDSFRAVIAPARQYSTKRQVPDKTRFIATSGTYPKGFTVSGTHVGVKKDPSALDLALIFSDRPCSAAAVFTQNVFKAAPVQVSQIILKETSGSGITGIIANSGCANAVTGEGGMEDAWSMSAALDRSVLGTEPMANKYKALVMSTGVIGQRLPIEKIVNGVPNGVAVGGKDHESWMNTAKAICTTDTFPKLMSREFTVNGQSYRVAGLAKGAGMIHPNMATLLGYFVTDAPVTPNALSSILKYAVERSFNSISVDGDTSTNDTIAALANGAAGGAVIDIGTEGYEVLKSEITAFSENLAQLVVRDGEGATKFVTIHVEDAESFDEAKKVASTIATSSLVKTALYGEDANWGRITCAIGYSDVNVNPLKTSVSFVPADGSEELKLLVDGEPENVDEVRASQILSNEDLIIRVQLGTGGGQSARIWTCDLSHEYVTINGDYRS</sequence>
<evidence type="ECO:0000256" key="5">
    <source>
        <dbReference type="ARBA" id="ARBA00022679"/>
    </source>
</evidence>
<evidence type="ECO:0000256" key="1">
    <source>
        <dbReference type="ARBA" id="ARBA00004305"/>
    </source>
</evidence>
<comment type="catalytic activity">
    <reaction evidence="10">
        <text>L-glutamate + acetyl-CoA = N-acetyl-L-glutamate + CoA + H(+)</text>
        <dbReference type="Rhea" id="RHEA:24292"/>
        <dbReference type="ChEBI" id="CHEBI:15378"/>
        <dbReference type="ChEBI" id="CHEBI:29985"/>
        <dbReference type="ChEBI" id="CHEBI:44337"/>
        <dbReference type="ChEBI" id="CHEBI:57287"/>
        <dbReference type="ChEBI" id="CHEBI:57288"/>
        <dbReference type="EC" id="2.3.1.1"/>
    </reaction>
</comment>
<dbReference type="NCBIfam" id="TIGR00120">
    <property type="entry name" value="ArgJ"/>
    <property type="match status" value="1"/>
</dbReference>
<dbReference type="InterPro" id="IPR042195">
    <property type="entry name" value="ArgJ_beta_C"/>
</dbReference>
<evidence type="ECO:0000256" key="3">
    <source>
        <dbReference type="ARBA" id="ARBA00022571"/>
    </source>
</evidence>
<evidence type="ECO:0000313" key="11">
    <source>
        <dbReference type="EMBL" id="ODQ73102.1"/>
    </source>
</evidence>
<dbReference type="FunFam" id="3.10.20.340:FF:000002">
    <property type="entry name" value="Arginine biosynthesis bifunctional protein ArgJ, mitochondrial"/>
    <property type="match status" value="1"/>
</dbReference>
<comment type="subcellular location">
    <subcellularLocation>
        <location evidence="1 10">Mitochondrion matrix</location>
    </subcellularLocation>
</comment>
<dbReference type="GO" id="GO:0006526">
    <property type="term" value="P:L-arginine biosynthetic process"/>
    <property type="evidence" value="ECO:0007669"/>
    <property type="project" value="UniProtKB-UniRule"/>
</dbReference>
<keyword evidence="3 10" id="KW-0055">Arginine biosynthesis</keyword>
<dbReference type="HAMAP" id="MF_01106">
    <property type="entry name" value="ArgJ"/>
    <property type="match status" value="1"/>
</dbReference>
<dbReference type="NCBIfam" id="NF003802">
    <property type="entry name" value="PRK05388.1"/>
    <property type="match status" value="1"/>
</dbReference>
<dbReference type="CDD" id="cd02152">
    <property type="entry name" value="OAT"/>
    <property type="match status" value="1"/>
</dbReference>
<dbReference type="GO" id="GO:0004358">
    <property type="term" value="F:L-glutamate N-acetyltransferase activity, acting on acetyl-L-ornithine as donor"/>
    <property type="evidence" value="ECO:0007669"/>
    <property type="project" value="UniProtKB-UniRule"/>
</dbReference>
<comment type="PTM">
    <text evidence="10">The alpha and beta chains are autoproteolytically processed from a single precursor protein within the mitochondrion.</text>
</comment>
<evidence type="ECO:0000256" key="4">
    <source>
        <dbReference type="ARBA" id="ARBA00022605"/>
    </source>
</evidence>
<feature type="chain" id="PRO_5023494507" description="Arginine biosynthesis bifunctional protein ArgJ beta chain" evidence="10">
    <location>
        <begin position="231"/>
        <end position="451"/>
    </location>
</feature>
<feature type="binding site" evidence="10">
    <location>
        <position position="451"/>
    </location>
    <ligand>
        <name>substrate</name>
    </ligand>
</feature>
<dbReference type="EC" id="2.3.1.1" evidence="10"/>
<keyword evidence="6 10" id="KW-0068">Autocatalytic cleavage</keyword>
<comment type="pathway">
    <text evidence="10">Amino-acid biosynthesis; L-arginine biosynthesis; L-ornithine and N-acetyl-L-glutamate from L-glutamate and N(2)-acetyl-L-ornithine (cyclic): step 1/1.</text>
</comment>
<name>A0A1E3Q7I1_LIPST</name>
<feature type="binding site" evidence="10">
    <location>
        <position position="231"/>
    </location>
    <ligand>
        <name>substrate</name>
    </ligand>
</feature>
<comment type="catalytic activity">
    <reaction evidence="10">
        <text>N(2)-acetyl-L-ornithine + L-glutamate = N-acetyl-L-glutamate + L-ornithine</text>
        <dbReference type="Rhea" id="RHEA:15349"/>
        <dbReference type="ChEBI" id="CHEBI:29985"/>
        <dbReference type="ChEBI" id="CHEBI:44337"/>
        <dbReference type="ChEBI" id="CHEBI:46911"/>
        <dbReference type="ChEBI" id="CHEBI:57805"/>
        <dbReference type="EC" id="2.3.1.35"/>
    </reaction>
</comment>
<dbReference type="InterPro" id="IPR016117">
    <property type="entry name" value="ArgJ-like_dom_sf"/>
</dbReference>
<feature type="active site" description="Nucleophile" evidence="10">
    <location>
        <position position="231"/>
    </location>
</feature>
<evidence type="ECO:0000256" key="6">
    <source>
        <dbReference type="ARBA" id="ARBA00022813"/>
    </source>
</evidence>
<dbReference type="InterPro" id="IPR002813">
    <property type="entry name" value="Arg_biosynth_ArgJ"/>
</dbReference>
<comment type="similarity">
    <text evidence="2 10">Belongs to the ArgJ family.</text>
</comment>
<protein>
    <recommendedName>
        <fullName evidence="10">Arginine biosynthesis bifunctional protein ArgJ, mitochondrial</fullName>
    </recommendedName>
    <domain>
        <recommendedName>
            <fullName evidence="10">Glutamate N-acetyltransferase</fullName>
            <shortName evidence="10">GAT</shortName>
            <ecNumber evidence="10">2.3.1.35</ecNumber>
        </recommendedName>
        <alternativeName>
            <fullName evidence="10">Ornithine acetyltransferase</fullName>
            <shortName evidence="10">OATase</shortName>
        </alternativeName>
        <alternativeName>
            <fullName evidence="10">Ornithine transacetylase</fullName>
        </alternativeName>
    </domain>
    <domain>
        <recommendedName>
            <fullName evidence="10">Amino-acid acetyltransferase</fullName>
            <ecNumber evidence="10">2.3.1.1</ecNumber>
        </recommendedName>
        <alternativeName>
            <fullName evidence="10">N-acetylglutamate synthase</fullName>
            <shortName evidence="10">AGS</shortName>
        </alternativeName>
    </domain>
    <component>
        <recommendedName>
            <fullName evidence="10">Arginine biosynthesis bifunctional protein ArgJ alpha chain</fullName>
        </recommendedName>
    </component>
    <component>
        <recommendedName>
            <fullName evidence="10">Arginine biosynthesis bifunctional protein ArgJ beta chain</fullName>
        </recommendedName>
    </component>
</protein>
<dbReference type="FunFam" id="3.30.2330.10:FF:000001">
    <property type="entry name" value="Arginine biosynthesis bifunctional protein ArgJ, mitochondrial"/>
    <property type="match status" value="1"/>
</dbReference>
<feature type="binding site" evidence="10">
    <location>
        <position position="220"/>
    </location>
    <ligand>
        <name>substrate</name>
    </ligand>
</feature>
<dbReference type="UniPathway" id="UPA00068">
    <property type="reaction ID" value="UER00106"/>
</dbReference>
<keyword evidence="9 10" id="KW-0012">Acyltransferase</keyword>
<dbReference type="PANTHER" id="PTHR23100:SF0">
    <property type="entry name" value="ARGININE BIOSYNTHESIS BIFUNCTIONAL PROTEIN ARGJ, MITOCHONDRIAL"/>
    <property type="match status" value="1"/>
</dbReference>
<feature type="site" description="Cleavage; by autolysis" evidence="10">
    <location>
        <begin position="230"/>
        <end position="231"/>
    </location>
</feature>
<keyword evidence="8 10" id="KW-0511">Multifunctional enzyme</keyword>
<dbReference type="EC" id="2.3.1.35" evidence="10"/>
<organism evidence="11 12">
    <name type="scientific">Lipomyces starkeyi NRRL Y-11557</name>
    <dbReference type="NCBI Taxonomy" id="675824"/>
    <lineage>
        <taxon>Eukaryota</taxon>
        <taxon>Fungi</taxon>
        <taxon>Dikarya</taxon>
        <taxon>Ascomycota</taxon>
        <taxon>Saccharomycotina</taxon>
        <taxon>Lipomycetes</taxon>
        <taxon>Lipomycetales</taxon>
        <taxon>Lipomycetaceae</taxon>
        <taxon>Lipomyces</taxon>
    </lineage>
</organism>
<evidence type="ECO:0000256" key="9">
    <source>
        <dbReference type="ARBA" id="ARBA00023315"/>
    </source>
</evidence>
<comment type="pathway">
    <text evidence="10">Amino-acid biosynthesis; L-arginine biosynthesis; N(2)-acetyl-L-ornithine from L-glutamate: step 1/4.</text>
</comment>
<evidence type="ECO:0000313" key="12">
    <source>
        <dbReference type="Proteomes" id="UP000094385"/>
    </source>
</evidence>
<dbReference type="PANTHER" id="PTHR23100">
    <property type="entry name" value="ARGININE BIOSYNTHESIS BIFUNCTIONAL PROTEIN ARGJ"/>
    <property type="match status" value="1"/>
</dbReference>
<dbReference type="Proteomes" id="UP000094385">
    <property type="component" value="Unassembled WGS sequence"/>
</dbReference>
<feature type="chain" id="PRO_5023494508" description="Arginine biosynthesis bifunctional protein ArgJ alpha chain" evidence="10">
    <location>
        <begin position="1"/>
        <end position="230"/>
    </location>
</feature>
<dbReference type="SUPFAM" id="SSF56266">
    <property type="entry name" value="DmpA/ArgJ-like"/>
    <property type="match status" value="1"/>
</dbReference>
<feature type="site" description="Involved in the stabilization of negative charge on the oxyanion by the formation of the oxyanion hole" evidence="10">
    <location>
        <position position="155"/>
    </location>
</feature>
<feature type="binding site" evidence="10">
    <location>
        <position position="317"/>
    </location>
    <ligand>
        <name>substrate</name>
    </ligand>
</feature>